<organism evidence="2 3">
    <name type="scientific">Herbidospora solisilvae</name>
    <dbReference type="NCBI Taxonomy" id="2696284"/>
    <lineage>
        <taxon>Bacteria</taxon>
        <taxon>Bacillati</taxon>
        <taxon>Actinomycetota</taxon>
        <taxon>Actinomycetes</taxon>
        <taxon>Streptosporangiales</taxon>
        <taxon>Streptosporangiaceae</taxon>
        <taxon>Herbidospora</taxon>
    </lineage>
</organism>
<name>A0A7C9JC31_9ACTN</name>
<evidence type="ECO:0000313" key="2">
    <source>
        <dbReference type="EMBL" id="NAS22481.1"/>
    </source>
</evidence>
<reference evidence="2 3" key="1">
    <citation type="submission" date="2020-01" db="EMBL/GenBank/DDBJ databases">
        <title>Herbidospora sp. NEAU-GS84 nov., a novel actinomycete isolated from soil.</title>
        <authorList>
            <person name="Han L."/>
        </authorList>
    </citation>
    <scope>NUCLEOTIDE SEQUENCE [LARGE SCALE GENOMIC DNA]</scope>
    <source>
        <strain evidence="2 3">NEAU-GS84</strain>
    </source>
</reference>
<protein>
    <submittedName>
        <fullName evidence="2">Uncharacterized protein</fullName>
    </submittedName>
</protein>
<dbReference type="RefSeq" id="WP_161479844.1">
    <property type="nucleotide sequence ID" value="NZ_WXEW01000003.1"/>
</dbReference>
<sequence>MSNQDEAESNGTASASPAASEATVTGKARAVITATASVRALSRSYLSTHHLYAARYAAEDAQARETLLTSKAPYFDVRHRGLVIAAITESAFFLEAAINEVLKDAADGHTTYVATLGKDTLRAFAAAWRHTSDG</sequence>
<dbReference type="AlphaFoldDB" id="A0A7C9JC31"/>
<proteinExistence type="predicted"/>
<accession>A0A7C9JC31</accession>
<comment type="caution">
    <text evidence="2">The sequence shown here is derived from an EMBL/GenBank/DDBJ whole genome shotgun (WGS) entry which is preliminary data.</text>
</comment>
<keyword evidence="3" id="KW-1185">Reference proteome</keyword>
<dbReference type="EMBL" id="WXEW01000003">
    <property type="protein sequence ID" value="NAS22481.1"/>
    <property type="molecule type" value="Genomic_DNA"/>
</dbReference>
<evidence type="ECO:0000256" key="1">
    <source>
        <dbReference type="SAM" id="MobiDB-lite"/>
    </source>
</evidence>
<evidence type="ECO:0000313" key="3">
    <source>
        <dbReference type="Proteomes" id="UP000479526"/>
    </source>
</evidence>
<feature type="region of interest" description="Disordered" evidence="1">
    <location>
        <begin position="1"/>
        <end position="20"/>
    </location>
</feature>
<gene>
    <name evidence="2" type="ORF">GT755_12390</name>
</gene>
<dbReference type="Proteomes" id="UP000479526">
    <property type="component" value="Unassembled WGS sequence"/>
</dbReference>